<dbReference type="STRING" id="1909395.BKM31_11260"/>
<dbReference type="InterPro" id="IPR011075">
    <property type="entry name" value="TetR_C"/>
</dbReference>
<dbReference type="Pfam" id="PF16859">
    <property type="entry name" value="TetR_C_11"/>
    <property type="match status" value="1"/>
</dbReference>
<dbReference type="RefSeq" id="WP_080038116.1">
    <property type="nucleotide sequence ID" value="NZ_CP017717.1"/>
</dbReference>
<gene>
    <name evidence="4" type="ORF">BKM31_11260</name>
</gene>
<evidence type="ECO:0000256" key="2">
    <source>
        <dbReference type="ARBA" id="ARBA00023163"/>
    </source>
</evidence>
<accession>A0A1U9ZVJ5</accession>
<dbReference type="OrthoDB" id="9796019at2"/>
<proteinExistence type="predicted"/>
<dbReference type="Gene3D" id="1.10.357.10">
    <property type="entry name" value="Tetracycline Repressor, domain 2"/>
    <property type="match status" value="1"/>
</dbReference>
<keyword evidence="5" id="KW-1185">Reference proteome</keyword>
<name>A0A1U9ZVJ5_9ACTN</name>
<evidence type="ECO:0000313" key="5">
    <source>
        <dbReference type="Proteomes" id="UP000190797"/>
    </source>
</evidence>
<evidence type="ECO:0000313" key="4">
    <source>
        <dbReference type="EMBL" id="AQZ61975.1"/>
    </source>
</evidence>
<dbReference type="InterPro" id="IPR036271">
    <property type="entry name" value="Tet_transcr_reg_TetR-rel_C_sf"/>
</dbReference>
<keyword evidence="1" id="KW-0805">Transcription regulation</keyword>
<sequence length="113" mass="12231">MSISGPEAHAVPPPANADLYELLDRFWPARFKASGVIFERAVARGELPAGTDPGFLLEMISGPLYFHWLMLGHPLDDAFLDRVADFVLRGAHAGSAARPFTRSRGPCRTGGTP</sequence>
<dbReference type="EMBL" id="CP017717">
    <property type="protein sequence ID" value="AQZ61975.1"/>
    <property type="molecule type" value="Genomic_DNA"/>
</dbReference>
<dbReference type="KEGG" id="noa:BKM31_11260"/>
<feature type="domain" description="Tetracyclin repressor-like C-terminal" evidence="3">
    <location>
        <begin position="16"/>
        <end position="87"/>
    </location>
</feature>
<dbReference type="AlphaFoldDB" id="A0A1U9ZVJ5"/>
<evidence type="ECO:0000259" key="3">
    <source>
        <dbReference type="Pfam" id="PF16859"/>
    </source>
</evidence>
<dbReference type="SUPFAM" id="SSF48498">
    <property type="entry name" value="Tetracyclin repressor-like, C-terminal domain"/>
    <property type="match status" value="1"/>
</dbReference>
<organism evidence="4 5">
    <name type="scientific">[Actinomadura] parvosata subsp. kistnae</name>
    <dbReference type="NCBI Taxonomy" id="1909395"/>
    <lineage>
        <taxon>Bacteria</taxon>
        <taxon>Bacillati</taxon>
        <taxon>Actinomycetota</taxon>
        <taxon>Actinomycetes</taxon>
        <taxon>Streptosporangiales</taxon>
        <taxon>Streptosporangiaceae</taxon>
        <taxon>Nonomuraea</taxon>
    </lineage>
</organism>
<dbReference type="Proteomes" id="UP000190797">
    <property type="component" value="Chromosome"/>
</dbReference>
<evidence type="ECO:0000256" key="1">
    <source>
        <dbReference type="ARBA" id="ARBA00023015"/>
    </source>
</evidence>
<reference evidence="5" key="1">
    <citation type="journal article" date="2017" name="Med. Chem. Commun.">
        <title>Nonomuraea sp. ATCC 55076 harbours the largest actinomycete chromosome to date and the kistamicin biosynthetic gene cluster.</title>
        <authorList>
            <person name="Nazari B."/>
            <person name="Forneris C.C."/>
            <person name="Gibson M.I."/>
            <person name="Moon K."/>
            <person name="Schramma K.R."/>
            <person name="Seyedsayamdost M.R."/>
        </authorList>
    </citation>
    <scope>NUCLEOTIDE SEQUENCE [LARGE SCALE GENOMIC DNA]</scope>
    <source>
        <strain evidence="5">ATCC 55076</strain>
    </source>
</reference>
<keyword evidence="2" id="KW-0804">Transcription</keyword>
<protein>
    <recommendedName>
        <fullName evidence="3">Tetracyclin repressor-like C-terminal domain-containing protein</fullName>
    </recommendedName>
</protein>